<dbReference type="InterPro" id="IPR013785">
    <property type="entry name" value="Aldolase_TIM"/>
</dbReference>
<comment type="pathway">
    <text evidence="2">Carbohydrate acid metabolism; 2-dehydro-3-deoxy-D-gluconate degradation; D-glyceraldehyde 3-phosphate and pyruvate from 2-dehydro-3-deoxy-D-gluconate: step 2/2.</text>
</comment>
<dbReference type="RefSeq" id="WP_327787529.1">
    <property type="nucleotide sequence ID" value="NZ_JARGEQ010000008.1"/>
</dbReference>
<evidence type="ECO:0000256" key="3">
    <source>
        <dbReference type="ARBA" id="ARBA00006906"/>
    </source>
</evidence>
<comment type="caution">
    <text evidence="8">The sequence shown here is derived from an EMBL/GenBank/DDBJ whole genome shotgun (WGS) entry which is preliminary data.</text>
</comment>
<evidence type="ECO:0000256" key="7">
    <source>
        <dbReference type="ARBA" id="ARBA00023277"/>
    </source>
</evidence>
<dbReference type="PANTHER" id="PTHR30246">
    <property type="entry name" value="2-KETO-3-DEOXY-6-PHOSPHOGLUCONATE ALDOLASE"/>
    <property type="match status" value="1"/>
</dbReference>
<evidence type="ECO:0000256" key="1">
    <source>
        <dbReference type="ARBA" id="ARBA00000654"/>
    </source>
</evidence>
<dbReference type="SUPFAM" id="SSF51569">
    <property type="entry name" value="Aldolase"/>
    <property type="match status" value="1"/>
</dbReference>
<dbReference type="Gene3D" id="3.20.20.70">
    <property type="entry name" value="Aldolase class I"/>
    <property type="match status" value="1"/>
</dbReference>
<dbReference type="Pfam" id="PF01081">
    <property type="entry name" value="Aldolase"/>
    <property type="match status" value="1"/>
</dbReference>
<dbReference type="GO" id="GO:0008675">
    <property type="term" value="F:2-dehydro-3-deoxy-phosphogluconate aldolase activity"/>
    <property type="evidence" value="ECO:0007669"/>
    <property type="project" value="UniProtKB-EC"/>
</dbReference>
<dbReference type="Proteomes" id="UP001301140">
    <property type="component" value="Unassembled WGS sequence"/>
</dbReference>
<evidence type="ECO:0000313" key="9">
    <source>
        <dbReference type="Proteomes" id="UP001301140"/>
    </source>
</evidence>
<organism evidence="8 9">
    <name type="scientific">Marinimicrococcus flavescens</name>
    <dbReference type="NCBI Taxonomy" id="3031815"/>
    <lineage>
        <taxon>Bacteria</taxon>
        <taxon>Pseudomonadati</taxon>
        <taxon>Pseudomonadota</taxon>
        <taxon>Alphaproteobacteria</taxon>
        <taxon>Geminicoccales</taxon>
        <taxon>Geminicoccaceae</taxon>
        <taxon>Marinimicrococcus</taxon>
    </lineage>
</organism>
<dbReference type="PANTHER" id="PTHR30246:SF1">
    <property type="entry name" value="2-DEHYDRO-3-DEOXY-6-PHOSPHOGALACTONATE ALDOLASE-RELATED"/>
    <property type="match status" value="1"/>
</dbReference>
<keyword evidence="6 8" id="KW-0456">Lyase</keyword>
<dbReference type="EC" id="4.1.2.14" evidence="5"/>
<evidence type="ECO:0000256" key="4">
    <source>
        <dbReference type="ARBA" id="ARBA00011233"/>
    </source>
</evidence>
<protein>
    <recommendedName>
        <fullName evidence="5">2-dehydro-3-deoxy-phosphogluconate aldolase</fullName>
        <ecNumber evidence="5">4.1.2.14</ecNumber>
    </recommendedName>
</protein>
<evidence type="ECO:0000256" key="6">
    <source>
        <dbReference type="ARBA" id="ARBA00023239"/>
    </source>
</evidence>
<dbReference type="AlphaFoldDB" id="A0AAP3XPG3"/>
<dbReference type="NCBIfam" id="TIGR01182">
    <property type="entry name" value="eda"/>
    <property type="match status" value="1"/>
</dbReference>
<dbReference type="InterPro" id="IPR000887">
    <property type="entry name" value="Aldlse_KDPG_KHG"/>
</dbReference>
<evidence type="ECO:0000256" key="2">
    <source>
        <dbReference type="ARBA" id="ARBA00004736"/>
    </source>
</evidence>
<evidence type="ECO:0000256" key="5">
    <source>
        <dbReference type="ARBA" id="ARBA00013063"/>
    </source>
</evidence>
<comment type="catalytic activity">
    <reaction evidence="1">
        <text>2-dehydro-3-deoxy-6-phospho-D-gluconate = D-glyceraldehyde 3-phosphate + pyruvate</text>
        <dbReference type="Rhea" id="RHEA:17089"/>
        <dbReference type="ChEBI" id="CHEBI:15361"/>
        <dbReference type="ChEBI" id="CHEBI:57569"/>
        <dbReference type="ChEBI" id="CHEBI:59776"/>
        <dbReference type="EC" id="4.1.2.14"/>
    </reaction>
</comment>
<comment type="similarity">
    <text evidence="3">Belongs to the KHG/KDPG aldolase family.</text>
</comment>
<reference evidence="8 9" key="1">
    <citation type="submission" date="2023-03" db="EMBL/GenBank/DDBJ databases">
        <title>YIM 152171 draft genome.</title>
        <authorList>
            <person name="Yang Z."/>
        </authorList>
    </citation>
    <scope>NUCLEOTIDE SEQUENCE [LARGE SCALE GENOMIC DNA]</scope>
    <source>
        <strain evidence="8 9">YIM 152171</strain>
    </source>
</reference>
<keyword evidence="9" id="KW-1185">Reference proteome</keyword>
<dbReference type="InterPro" id="IPR031337">
    <property type="entry name" value="KDPG/KHG_AS_1"/>
</dbReference>
<dbReference type="CDD" id="cd00452">
    <property type="entry name" value="KDPG_aldolase"/>
    <property type="match status" value="1"/>
</dbReference>
<proteinExistence type="inferred from homology"/>
<name>A0AAP3XPG3_9PROT</name>
<comment type="subunit">
    <text evidence="4">Homotrimer.</text>
</comment>
<gene>
    <name evidence="8" type="primary">eda</name>
    <name evidence="8" type="ORF">PZ740_01815</name>
</gene>
<keyword evidence="7" id="KW-0119">Carbohydrate metabolism</keyword>
<dbReference type="PROSITE" id="PS00159">
    <property type="entry name" value="ALDOLASE_KDPG_KHG_1"/>
    <property type="match status" value="1"/>
</dbReference>
<sequence>MNATAPIEGFLTRGPVLPVLVVPDAEAAVPLARALATGGLEVLEITLRTEAALEAIRRIQGELPGVAVGAGTVLNRRQMKQAMKAGAAFAVSPGTSEELLDASGELGLPLLPGVATASEAMALLERGLRFAKFFPAGPAGGPAYLKSLADPLPELRFCPTGGIDAVTAVDYLRLPNVVCVGGSWVAPKSLVAEGSWDAITRLARDAAGLRRS</sequence>
<dbReference type="NCBIfam" id="NF004325">
    <property type="entry name" value="PRK05718.1"/>
    <property type="match status" value="1"/>
</dbReference>
<evidence type="ECO:0000313" key="8">
    <source>
        <dbReference type="EMBL" id="MDF1585119.1"/>
    </source>
</evidence>
<dbReference type="EMBL" id="JARGEQ010000008">
    <property type="protein sequence ID" value="MDF1585119.1"/>
    <property type="molecule type" value="Genomic_DNA"/>
</dbReference>
<accession>A0AAP3XPG3</accession>